<proteinExistence type="predicted"/>
<dbReference type="EMBL" id="BK015925">
    <property type="protein sequence ID" value="DAF85377.1"/>
    <property type="molecule type" value="Genomic_DNA"/>
</dbReference>
<accession>A0A8S5TT42</accession>
<organism evidence="1">
    <name type="scientific">Podoviridae sp. ct1ev3</name>
    <dbReference type="NCBI Taxonomy" id="2825216"/>
    <lineage>
        <taxon>Viruses</taxon>
        <taxon>Duplodnaviria</taxon>
        <taxon>Heunggongvirae</taxon>
        <taxon>Uroviricota</taxon>
        <taxon>Caudoviricetes</taxon>
    </lineage>
</organism>
<sequence>MAQRIGLIDFKKSERDVYMKRNAYTCGYLLEKDDHATVYFFESLEKMSEQIKIRRDEPDEIVEFFKAKHVSGILKFSEQYLDIYKGITTIYKFDGITMVNTMLDVV</sequence>
<protein>
    <submittedName>
        <fullName evidence="1">Uncharacterized protein</fullName>
    </submittedName>
</protein>
<name>A0A8S5TT42_9CAUD</name>
<reference evidence="1" key="1">
    <citation type="journal article" date="2021" name="Proc. Natl. Acad. Sci. U.S.A.">
        <title>A Catalog of Tens of Thousands of Viruses from Human Metagenomes Reveals Hidden Associations with Chronic Diseases.</title>
        <authorList>
            <person name="Tisza M.J."/>
            <person name="Buck C.B."/>
        </authorList>
    </citation>
    <scope>NUCLEOTIDE SEQUENCE</scope>
    <source>
        <strain evidence="1">Ct1ev3</strain>
    </source>
</reference>
<evidence type="ECO:0000313" key="1">
    <source>
        <dbReference type="EMBL" id="DAF85377.1"/>
    </source>
</evidence>